<dbReference type="InterPro" id="IPR004843">
    <property type="entry name" value="Calcineurin-like_PHP"/>
</dbReference>
<protein>
    <submittedName>
        <fullName evidence="2">Metallophosphoesterase</fullName>
    </submittedName>
</protein>
<dbReference type="InterPro" id="IPR051158">
    <property type="entry name" value="Metallophosphoesterase_sf"/>
</dbReference>
<name>A0ABV8GWG9_9BACI</name>
<dbReference type="EMBL" id="JBHSAO010000008">
    <property type="protein sequence ID" value="MFC4024260.1"/>
    <property type="molecule type" value="Genomic_DNA"/>
</dbReference>
<dbReference type="SUPFAM" id="SSF56300">
    <property type="entry name" value="Metallo-dependent phosphatases"/>
    <property type="match status" value="1"/>
</dbReference>
<dbReference type="InterPro" id="IPR029052">
    <property type="entry name" value="Metallo-depent_PP-like"/>
</dbReference>
<evidence type="ECO:0000313" key="3">
    <source>
        <dbReference type="Proteomes" id="UP001595772"/>
    </source>
</evidence>
<dbReference type="RefSeq" id="WP_379496761.1">
    <property type="nucleotide sequence ID" value="NZ_JBHSAO010000008.1"/>
</dbReference>
<accession>A0ABV8GWG9</accession>
<evidence type="ECO:0000259" key="1">
    <source>
        <dbReference type="Pfam" id="PF00149"/>
    </source>
</evidence>
<dbReference type="Proteomes" id="UP001595772">
    <property type="component" value="Unassembled WGS sequence"/>
</dbReference>
<dbReference type="CDD" id="cd07385">
    <property type="entry name" value="MPP_YkuE_C"/>
    <property type="match status" value="1"/>
</dbReference>
<organism evidence="2 3">
    <name type="scientific">Oceanobacillus longus</name>
    <dbReference type="NCBI Taxonomy" id="930120"/>
    <lineage>
        <taxon>Bacteria</taxon>
        <taxon>Bacillati</taxon>
        <taxon>Bacillota</taxon>
        <taxon>Bacilli</taxon>
        <taxon>Bacillales</taxon>
        <taxon>Bacillaceae</taxon>
        <taxon>Oceanobacillus</taxon>
    </lineage>
</organism>
<evidence type="ECO:0000313" key="2">
    <source>
        <dbReference type="EMBL" id="MFC4024260.1"/>
    </source>
</evidence>
<comment type="caution">
    <text evidence="2">The sequence shown here is derived from an EMBL/GenBank/DDBJ whole genome shotgun (WGS) entry which is preliminary data.</text>
</comment>
<feature type="domain" description="Calcineurin-like phosphoesterase" evidence="1">
    <location>
        <begin position="55"/>
        <end position="220"/>
    </location>
</feature>
<dbReference type="Gene3D" id="3.60.21.10">
    <property type="match status" value="1"/>
</dbReference>
<reference evidence="3" key="1">
    <citation type="journal article" date="2019" name="Int. J. Syst. Evol. Microbiol.">
        <title>The Global Catalogue of Microorganisms (GCM) 10K type strain sequencing project: providing services to taxonomists for standard genome sequencing and annotation.</title>
        <authorList>
            <consortium name="The Broad Institute Genomics Platform"/>
            <consortium name="The Broad Institute Genome Sequencing Center for Infectious Disease"/>
            <person name="Wu L."/>
            <person name="Ma J."/>
        </authorList>
    </citation>
    <scope>NUCLEOTIDE SEQUENCE [LARGE SCALE GENOMIC DNA]</scope>
    <source>
        <strain evidence="3">IBRC-M 10703</strain>
    </source>
</reference>
<dbReference type="PANTHER" id="PTHR31302:SF25">
    <property type="entry name" value="PHOSPHOESTERASE"/>
    <property type="match status" value="1"/>
</dbReference>
<proteinExistence type="predicted"/>
<dbReference type="PANTHER" id="PTHR31302">
    <property type="entry name" value="TRANSMEMBRANE PROTEIN WITH METALLOPHOSPHOESTERASE DOMAIN-RELATED"/>
    <property type="match status" value="1"/>
</dbReference>
<keyword evidence="3" id="KW-1185">Reference proteome</keyword>
<dbReference type="Pfam" id="PF00149">
    <property type="entry name" value="Metallophos"/>
    <property type="match status" value="1"/>
</dbReference>
<sequence>MNRRVFLKNTLGSLLAFIGISGGTYYYSRNIEPSLLKISEETISSPRINTAFNNFKIIQFSDTHIGFHYSLEQLQELANKINLQNPDIIVFTGDLVDEPNHYNWDSRLTTILQSMKANHGKYWIYGNHDHGGYGTDIVHDVMEKSHFHLLQNNHVSVEQGGSTIVIAGVDDVMLGKPDLDATLQHTDPNLFTILLAHEPDFVEKTFSYPIDVQLSGHSHGGQVRFPFIGDLYTPAYAEKYVQGKYILNDEKLSLYVNSGIGTTRLPYRFLCKPELHVYTLKSQMS</sequence>
<gene>
    <name evidence="2" type="ORF">ACFOUV_10690</name>
</gene>